<reference evidence="1 2" key="1">
    <citation type="journal article" date="2018" name="Sci. Rep.">
        <title>Genomic signatures of local adaptation to the degree of environmental predictability in rotifers.</title>
        <authorList>
            <person name="Franch-Gras L."/>
            <person name="Hahn C."/>
            <person name="Garcia-Roger E.M."/>
            <person name="Carmona M.J."/>
            <person name="Serra M."/>
            <person name="Gomez A."/>
        </authorList>
    </citation>
    <scope>NUCLEOTIDE SEQUENCE [LARGE SCALE GENOMIC DNA]</scope>
    <source>
        <strain evidence="1">HYR1</strain>
    </source>
</reference>
<dbReference type="Proteomes" id="UP000276133">
    <property type="component" value="Unassembled WGS sequence"/>
</dbReference>
<accession>A0A3M7QWB8</accession>
<protein>
    <recommendedName>
        <fullName evidence="3">RNA-directed DNA polymerase from mobile element jockey-like</fullName>
    </recommendedName>
</protein>
<dbReference type="AlphaFoldDB" id="A0A3M7QWB8"/>
<evidence type="ECO:0000313" key="1">
    <source>
        <dbReference type="EMBL" id="RNA15509.1"/>
    </source>
</evidence>
<evidence type="ECO:0008006" key="3">
    <source>
        <dbReference type="Google" id="ProtNLM"/>
    </source>
</evidence>
<proteinExistence type="predicted"/>
<dbReference type="EMBL" id="REGN01004933">
    <property type="protein sequence ID" value="RNA15509.1"/>
    <property type="molecule type" value="Genomic_DNA"/>
</dbReference>
<keyword evidence="2" id="KW-1185">Reference proteome</keyword>
<comment type="caution">
    <text evidence="1">The sequence shown here is derived from an EMBL/GenBank/DDBJ whole genome shotgun (WGS) entry which is preliminary data.</text>
</comment>
<gene>
    <name evidence="1" type="ORF">BpHYR1_026279</name>
</gene>
<organism evidence="1 2">
    <name type="scientific">Brachionus plicatilis</name>
    <name type="common">Marine rotifer</name>
    <name type="synonym">Brachionus muelleri</name>
    <dbReference type="NCBI Taxonomy" id="10195"/>
    <lineage>
        <taxon>Eukaryota</taxon>
        <taxon>Metazoa</taxon>
        <taxon>Spiralia</taxon>
        <taxon>Gnathifera</taxon>
        <taxon>Rotifera</taxon>
        <taxon>Eurotatoria</taxon>
        <taxon>Monogononta</taxon>
        <taxon>Pseudotrocha</taxon>
        <taxon>Ploima</taxon>
        <taxon>Brachionidae</taxon>
        <taxon>Brachionus</taxon>
    </lineage>
</organism>
<sequence length="111" mass="13065">MKSSIRSSSILGITNYLGRKFDKKFEIKQIKSVTDGCLNYHLFWLKKIVSVHLCYQSLLLSHKELFNLNRTATTWNLLPSEIVGTDTVNQFKAKIDRHMKSETWRRSVYRI</sequence>
<evidence type="ECO:0000313" key="2">
    <source>
        <dbReference type="Proteomes" id="UP000276133"/>
    </source>
</evidence>
<name>A0A3M7QWB8_BRAPC</name>